<accession>A0A9W4H3C4</accession>
<feature type="compositionally biased region" description="Basic residues" evidence="1">
    <location>
        <begin position="158"/>
        <end position="167"/>
    </location>
</feature>
<dbReference type="Proteomes" id="UP001153328">
    <property type="component" value="Unassembled WGS sequence"/>
</dbReference>
<feature type="region of interest" description="Disordered" evidence="1">
    <location>
        <begin position="128"/>
        <end position="190"/>
    </location>
</feature>
<evidence type="ECO:0000313" key="2">
    <source>
        <dbReference type="EMBL" id="CAG7647401.1"/>
    </source>
</evidence>
<feature type="compositionally biased region" description="Low complexity" evidence="1">
    <location>
        <begin position="79"/>
        <end position="93"/>
    </location>
</feature>
<feature type="compositionally biased region" description="Basic residues" evidence="1">
    <location>
        <begin position="32"/>
        <end position="60"/>
    </location>
</feature>
<reference evidence="2" key="1">
    <citation type="submission" date="2021-06" db="EMBL/GenBank/DDBJ databases">
        <authorList>
            <person name="Arsene-Ploetze F."/>
        </authorList>
    </citation>
    <scope>NUCLEOTIDE SEQUENCE</scope>
    <source>
        <strain evidence="2">SBRY1</strain>
    </source>
</reference>
<gene>
    <name evidence="2" type="ORF">SBRY_40658</name>
</gene>
<feature type="region of interest" description="Disordered" evidence="1">
    <location>
        <begin position="1"/>
        <end position="93"/>
    </location>
</feature>
<feature type="compositionally biased region" description="Basic residues" evidence="1">
    <location>
        <begin position="181"/>
        <end position="190"/>
    </location>
</feature>
<feature type="compositionally biased region" description="Low complexity" evidence="1">
    <location>
        <begin position="168"/>
        <end position="180"/>
    </location>
</feature>
<sequence>MTPSSAPSLHPKGSTHAFPHPARPADRAGRGGLRRTRRLHTAPRLRRAAPGRRPGRRRRPAAGPGRHDRAGADRHDRAAAAAGGRRAADAGANTAADLAGRAGDRAVAGLLGRHGRPLPADRGRRLAAGRRLARAQCQGRLDRRPPRRRPALPDRGVHPLRRGRPARRPGQQAALPPLARIPRRRARLPR</sequence>
<keyword evidence="3" id="KW-1185">Reference proteome</keyword>
<dbReference type="EMBL" id="CAJVAX010000018">
    <property type="protein sequence ID" value="CAG7647401.1"/>
    <property type="molecule type" value="Genomic_DNA"/>
</dbReference>
<protein>
    <submittedName>
        <fullName evidence="2">Uncharacterized protein</fullName>
    </submittedName>
</protein>
<comment type="caution">
    <text evidence="2">The sequence shown here is derived from an EMBL/GenBank/DDBJ whole genome shotgun (WGS) entry which is preliminary data.</text>
</comment>
<evidence type="ECO:0000313" key="3">
    <source>
        <dbReference type="Proteomes" id="UP001153328"/>
    </source>
</evidence>
<feature type="compositionally biased region" description="Basic and acidic residues" evidence="1">
    <location>
        <begin position="65"/>
        <end position="78"/>
    </location>
</feature>
<organism evidence="2 3">
    <name type="scientific">Actinacidiphila bryophytorum</name>
    <dbReference type="NCBI Taxonomy" id="1436133"/>
    <lineage>
        <taxon>Bacteria</taxon>
        <taxon>Bacillati</taxon>
        <taxon>Actinomycetota</taxon>
        <taxon>Actinomycetes</taxon>
        <taxon>Kitasatosporales</taxon>
        <taxon>Streptomycetaceae</taxon>
        <taxon>Actinacidiphila</taxon>
    </lineage>
</organism>
<evidence type="ECO:0000256" key="1">
    <source>
        <dbReference type="SAM" id="MobiDB-lite"/>
    </source>
</evidence>
<name>A0A9W4H3C4_9ACTN</name>
<dbReference type="AlphaFoldDB" id="A0A9W4H3C4"/>
<proteinExistence type="predicted"/>